<dbReference type="GO" id="GO:0005829">
    <property type="term" value="C:cytosol"/>
    <property type="evidence" value="ECO:0007669"/>
    <property type="project" value="TreeGrafter"/>
</dbReference>
<keyword evidence="3" id="KW-1185">Reference proteome</keyword>
<proteinExistence type="predicted"/>
<reference evidence="3" key="1">
    <citation type="submission" date="2017-04" db="EMBL/GenBank/DDBJ databases">
        <authorList>
            <person name="Varghese N."/>
            <person name="Submissions S."/>
        </authorList>
    </citation>
    <scope>NUCLEOTIDE SEQUENCE [LARGE SCALE GENOMIC DNA]</scope>
    <source>
        <strain evidence="3">B4P</strain>
    </source>
</reference>
<dbReference type="AlphaFoldDB" id="A0A1X7CLQ2"/>
<dbReference type="PANTHER" id="PTHR11365:SF23">
    <property type="entry name" value="HYPOTHETICAL 5-OXOPROLINASE (EUROFUNG)-RELATED"/>
    <property type="match status" value="1"/>
</dbReference>
<evidence type="ECO:0000259" key="1">
    <source>
        <dbReference type="Pfam" id="PF02538"/>
    </source>
</evidence>
<dbReference type="Pfam" id="PF02538">
    <property type="entry name" value="Hydantoinase_B"/>
    <property type="match status" value="1"/>
</dbReference>
<sequence length="569" mass="61382">MTLKKNDPITVEVVRNAIVAYGDEMAEALCKSAYNMMIYEVRDYCCGLIDTQGRMISQNRGGLPIFLADLGIAVEDGIKKYGLKGFDEGDVLVMNHGHICGQHLNNVVVYAPCFHDGELIGFAANRAHWVDIGGGRQGFGSNATTDIFSEGLQMRSLKIYKAGELNDTLYQIIQDNIRYPDASLGDLRAQIASCQIGAKRYSELVARYGRDVVESCVETIWDHADKAVRQVIERIPDGTYSAESYLDNDGRDLATPLKIAVKVIVSGSTITVDFHGMHPQVNGPLNAGRSGGIAAARVAFKALTSPELDVNEGCFRALNVDLPDGTILSARPPAALGQWSIALPTVIDTILKALAPAVPELIPAAHKGDMGGCSFFGFYDDGSRFLLMNIFGGGWGGRPHEDGESAAVSVCQGDVRNTPVELQEIKYPFIIERHALRPDSGGAGEHRGGFGIELTYRCLRACRGNINFDRTVTPPWGLHGGKTGEISIAIIERADGTQQKVHKATDVQFKPGDRITFLTAGGGGYGDPRNRSRTDLEEDIANGLVSPAAAARDYGYGEPALPRRIAVNG</sequence>
<dbReference type="RefSeq" id="WP_085419811.1">
    <property type="nucleotide sequence ID" value="NZ_FXAF01000001.1"/>
</dbReference>
<dbReference type="PANTHER" id="PTHR11365">
    <property type="entry name" value="5-OXOPROLINASE RELATED"/>
    <property type="match status" value="1"/>
</dbReference>
<feature type="domain" description="Hydantoinase B/oxoprolinase" evidence="1">
    <location>
        <begin position="7"/>
        <end position="528"/>
    </location>
</feature>
<dbReference type="InterPro" id="IPR003692">
    <property type="entry name" value="Hydantoinase_B"/>
</dbReference>
<name>A0A1X7CLQ2_9HYPH</name>
<dbReference type="EMBL" id="FXAF01000001">
    <property type="protein sequence ID" value="SME98994.1"/>
    <property type="molecule type" value="Genomic_DNA"/>
</dbReference>
<dbReference type="InterPro" id="IPR045079">
    <property type="entry name" value="Oxoprolinase-like"/>
</dbReference>
<organism evidence="2 3">
    <name type="scientific">Xaviernesmea oryzae</name>
    <dbReference type="NCBI Taxonomy" id="464029"/>
    <lineage>
        <taxon>Bacteria</taxon>
        <taxon>Pseudomonadati</taxon>
        <taxon>Pseudomonadota</taxon>
        <taxon>Alphaproteobacteria</taxon>
        <taxon>Hyphomicrobiales</taxon>
        <taxon>Rhizobiaceae</taxon>
        <taxon>Rhizobium/Agrobacterium group</taxon>
        <taxon>Xaviernesmea</taxon>
    </lineage>
</organism>
<protein>
    <submittedName>
        <fullName evidence="2">N-methylhydantoinase B</fullName>
    </submittedName>
</protein>
<dbReference type="OrthoDB" id="9761586at2"/>
<dbReference type="Proteomes" id="UP000192903">
    <property type="component" value="Unassembled WGS sequence"/>
</dbReference>
<dbReference type="GO" id="GO:0006749">
    <property type="term" value="P:glutathione metabolic process"/>
    <property type="evidence" value="ECO:0007669"/>
    <property type="project" value="TreeGrafter"/>
</dbReference>
<dbReference type="GO" id="GO:0017168">
    <property type="term" value="F:5-oxoprolinase (ATP-hydrolyzing) activity"/>
    <property type="evidence" value="ECO:0007669"/>
    <property type="project" value="TreeGrafter"/>
</dbReference>
<accession>A0A1X7CLQ2</accession>
<evidence type="ECO:0000313" key="2">
    <source>
        <dbReference type="EMBL" id="SME98994.1"/>
    </source>
</evidence>
<gene>
    <name evidence="2" type="ORF">SAMN02982989_0520</name>
</gene>
<evidence type="ECO:0000313" key="3">
    <source>
        <dbReference type="Proteomes" id="UP000192903"/>
    </source>
</evidence>
<dbReference type="STRING" id="464029.SAMN02982989_0520"/>